<evidence type="ECO:0000259" key="8">
    <source>
        <dbReference type="PROSITE" id="PS50850"/>
    </source>
</evidence>
<keyword evidence="4 7" id="KW-1133">Transmembrane helix</keyword>
<dbReference type="InterPro" id="IPR020846">
    <property type="entry name" value="MFS_dom"/>
</dbReference>
<feature type="compositionally biased region" description="Low complexity" evidence="6">
    <location>
        <begin position="13"/>
        <end position="31"/>
    </location>
</feature>
<dbReference type="FunFam" id="1.20.1250.20:FF:000401">
    <property type="entry name" value="Vesicular amine transporter"/>
    <property type="match status" value="1"/>
</dbReference>
<keyword evidence="9" id="KW-1185">Reference proteome</keyword>
<evidence type="ECO:0000256" key="3">
    <source>
        <dbReference type="ARBA" id="ARBA00022692"/>
    </source>
</evidence>
<dbReference type="SUPFAM" id="SSF103473">
    <property type="entry name" value="MFS general substrate transporter"/>
    <property type="match status" value="1"/>
</dbReference>
<dbReference type="PANTHER" id="PTHR23506">
    <property type="entry name" value="GH10249P"/>
    <property type="match status" value="1"/>
</dbReference>
<gene>
    <name evidence="10" type="primary">LOC115620473</name>
</gene>
<dbReference type="GO" id="GO:0015842">
    <property type="term" value="P:aminergic neurotransmitter loading into synaptic vesicle"/>
    <property type="evidence" value="ECO:0007669"/>
    <property type="project" value="TreeGrafter"/>
</dbReference>
<feature type="transmembrane region" description="Helical" evidence="7">
    <location>
        <begin position="291"/>
        <end position="315"/>
    </location>
</feature>
<feature type="transmembrane region" description="Helical" evidence="7">
    <location>
        <begin position="430"/>
        <end position="452"/>
    </location>
</feature>
<feature type="region of interest" description="Disordered" evidence="6">
    <location>
        <begin position="1"/>
        <end position="32"/>
    </location>
</feature>
<dbReference type="InterPro" id="IPR050930">
    <property type="entry name" value="MFS_Vesicular_Transporter"/>
</dbReference>
<dbReference type="Pfam" id="PF07690">
    <property type="entry name" value="MFS_1"/>
    <property type="match status" value="1"/>
</dbReference>
<feature type="transmembrane region" description="Helical" evidence="7">
    <location>
        <begin position="197"/>
        <end position="219"/>
    </location>
</feature>
<dbReference type="PANTHER" id="PTHR23506:SF4">
    <property type="entry name" value="PORTABELLA"/>
    <property type="match status" value="1"/>
</dbReference>
<evidence type="ECO:0000313" key="9">
    <source>
        <dbReference type="Proteomes" id="UP000504634"/>
    </source>
</evidence>
<protein>
    <submittedName>
        <fullName evidence="10">Synaptic vesicular amine transporter</fullName>
    </submittedName>
</protein>
<proteinExistence type="predicted"/>
<evidence type="ECO:0000256" key="6">
    <source>
        <dbReference type="SAM" id="MobiDB-lite"/>
    </source>
</evidence>
<feature type="transmembrane region" description="Helical" evidence="7">
    <location>
        <begin position="172"/>
        <end position="190"/>
    </location>
</feature>
<evidence type="ECO:0000256" key="1">
    <source>
        <dbReference type="ARBA" id="ARBA00004141"/>
    </source>
</evidence>
<feature type="domain" description="Major facilitator superfamily (MFS) profile" evidence="8">
    <location>
        <begin position="42"/>
        <end position="530"/>
    </location>
</feature>
<feature type="transmembrane region" description="Helical" evidence="7">
    <location>
        <begin position="261"/>
        <end position="279"/>
    </location>
</feature>
<keyword evidence="5 7" id="KW-0472">Membrane</keyword>
<accession>A0A6J2T0N4</accession>
<dbReference type="CTD" id="117368"/>
<dbReference type="Gene3D" id="1.20.1250.20">
    <property type="entry name" value="MFS general substrate transporter like domains"/>
    <property type="match status" value="2"/>
</dbReference>
<sequence>MSEKSTAGRASGAAMNAPTSTATAATTRSSAPHLDGTNRCAIALIVYLALFLDNVLLTVIVPILPEYLASLDQVAQPPALLQLEAGVTQTPQPQQLSYNHRQPESGQQLYMTKHPIPGKSMVNFTLQQLTSEAPPLNAVTLANVGNHSSGSNVSEYNNSNNSSSLERENGSIGLLLAMKALVQLIFNPIVGNLSSKFGYRLPIVVGTFCLLLSSLVFAVGESYYTMLLARAIQGIGSACIGVCGMSLVAQHYPEEARRSKVMGIILGSIALGVLIGYPFGGILYDLVGKSAPFIILSTIIFLNLGLQLLTMDLSVQPEVVVEQQPKWRPLLECKMILAIVVAIWFSTSTMAILEPCLPIWLIQYLRPTKWQLGTVFIPDSLGYFVGTNFFGSIAYRYGQVKISCISLLLVGIASILIPSATTVAQLLLPHFVLGLGIGVIDAALVPLLATFVDATLAQEEHSDNDSGGSMSSYGTVYAIQQTSVSLAYCLAPLIGGELAQTFGFAWLMRTVGLFNMLYGPILVYLYQKYDPKSLREQQNDLLLQSSGRGSRYKQLYNSMDME</sequence>
<feature type="transmembrane region" description="Helical" evidence="7">
    <location>
        <begin position="473"/>
        <end position="494"/>
    </location>
</feature>
<feature type="transmembrane region" description="Helical" evidence="7">
    <location>
        <begin position="405"/>
        <end position="424"/>
    </location>
</feature>
<dbReference type="GO" id="GO:0043195">
    <property type="term" value="C:terminal bouton"/>
    <property type="evidence" value="ECO:0007669"/>
    <property type="project" value="TreeGrafter"/>
</dbReference>
<evidence type="ECO:0000256" key="7">
    <source>
        <dbReference type="SAM" id="Phobius"/>
    </source>
</evidence>
<dbReference type="PROSITE" id="PS50850">
    <property type="entry name" value="MFS"/>
    <property type="match status" value="1"/>
</dbReference>
<dbReference type="Proteomes" id="UP000504634">
    <property type="component" value="Unplaced"/>
</dbReference>
<dbReference type="RefSeq" id="XP_030369564.1">
    <property type="nucleotide sequence ID" value="XM_030513704.1"/>
</dbReference>
<evidence type="ECO:0000256" key="5">
    <source>
        <dbReference type="ARBA" id="ARBA00023136"/>
    </source>
</evidence>
<organism evidence="9 10">
    <name type="scientific">Drosophila lebanonensis</name>
    <name type="common">Fruit fly</name>
    <name type="synonym">Scaptodrosophila lebanonensis</name>
    <dbReference type="NCBI Taxonomy" id="7225"/>
    <lineage>
        <taxon>Eukaryota</taxon>
        <taxon>Metazoa</taxon>
        <taxon>Ecdysozoa</taxon>
        <taxon>Arthropoda</taxon>
        <taxon>Hexapoda</taxon>
        <taxon>Insecta</taxon>
        <taxon>Pterygota</taxon>
        <taxon>Neoptera</taxon>
        <taxon>Endopterygota</taxon>
        <taxon>Diptera</taxon>
        <taxon>Brachycera</taxon>
        <taxon>Muscomorpha</taxon>
        <taxon>Ephydroidea</taxon>
        <taxon>Drosophilidae</taxon>
        <taxon>Scaptodrosophila</taxon>
    </lineage>
</organism>
<dbReference type="InterPro" id="IPR011701">
    <property type="entry name" value="MFS"/>
</dbReference>
<reference evidence="10" key="1">
    <citation type="submission" date="2025-08" db="UniProtKB">
        <authorList>
            <consortium name="RefSeq"/>
        </authorList>
    </citation>
    <scope>IDENTIFICATION</scope>
    <source>
        <strain evidence="10">11010-0011.00</strain>
        <tissue evidence="10">Whole body</tissue>
    </source>
</reference>
<dbReference type="FunFam" id="1.20.1250.20:FF:000793">
    <property type="entry name" value="GG12415"/>
    <property type="match status" value="1"/>
</dbReference>
<name>A0A6J2T0N4_DROLE</name>
<comment type="subcellular location">
    <subcellularLocation>
        <location evidence="1">Membrane</location>
        <topology evidence="1">Multi-pass membrane protein</topology>
    </subcellularLocation>
</comment>
<dbReference type="CDD" id="cd17384">
    <property type="entry name" value="MFS_SLC18A1_2_VAT1_2"/>
    <property type="match status" value="1"/>
</dbReference>
<dbReference type="InterPro" id="IPR036259">
    <property type="entry name" value="MFS_trans_sf"/>
</dbReference>
<evidence type="ECO:0000313" key="10">
    <source>
        <dbReference type="RefSeq" id="XP_030369564.1"/>
    </source>
</evidence>
<feature type="transmembrane region" description="Helical" evidence="7">
    <location>
        <begin position="40"/>
        <end position="64"/>
    </location>
</feature>
<dbReference type="OrthoDB" id="5086884at2759"/>
<feature type="transmembrane region" description="Helical" evidence="7">
    <location>
        <begin position="336"/>
        <end position="361"/>
    </location>
</feature>
<feature type="transmembrane region" description="Helical" evidence="7">
    <location>
        <begin position="231"/>
        <end position="249"/>
    </location>
</feature>
<feature type="transmembrane region" description="Helical" evidence="7">
    <location>
        <begin position="506"/>
        <end position="526"/>
    </location>
</feature>
<dbReference type="GeneID" id="115620473"/>
<dbReference type="AlphaFoldDB" id="A0A6J2T0N4"/>
<feature type="transmembrane region" description="Helical" evidence="7">
    <location>
        <begin position="381"/>
        <end position="398"/>
    </location>
</feature>
<keyword evidence="2" id="KW-0813">Transport</keyword>
<keyword evidence="3 7" id="KW-0812">Transmembrane</keyword>
<dbReference type="GO" id="GO:0030672">
    <property type="term" value="C:synaptic vesicle membrane"/>
    <property type="evidence" value="ECO:0007669"/>
    <property type="project" value="TreeGrafter"/>
</dbReference>
<evidence type="ECO:0000256" key="2">
    <source>
        <dbReference type="ARBA" id="ARBA00022448"/>
    </source>
</evidence>
<evidence type="ECO:0000256" key="4">
    <source>
        <dbReference type="ARBA" id="ARBA00022989"/>
    </source>
</evidence>
<dbReference type="GO" id="GO:0005335">
    <property type="term" value="F:serotonin:sodium:chloride symporter activity"/>
    <property type="evidence" value="ECO:0007669"/>
    <property type="project" value="TreeGrafter"/>
</dbReference>